<protein>
    <submittedName>
        <fullName evidence="1">Uncharacterized protein</fullName>
    </submittedName>
</protein>
<accession>A0ABX1GJN5</accession>
<reference evidence="1 2" key="1">
    <citation type="submission" date="2020-04" db="EMBL/GenBank/DDBJ databases">
        <authorList>
            <person name="Yoon J."/>
        </authorList>
    </citation>
    <scope>NUCLEOTIDE SEQUENCE [LARGE SCALE GENOMIC DNA]</scope>
    <source>
        <strain evidence="1 2">KMU-166</strain>
    </source>
</reference>
<sequence>MKAPADAGAFIVAVKNLILNIHNESKERKIPIGLAQQSLAIAMTSEYARASQLMLE</sequence>
<dbReference type="EMBL" id="JAAWWK010000005">
    <property type="protein sequence ID" value="NKI18683.1"/>
    <property type="molecule type" value="Genomic_DNA"/>
</dbReference>
<name>A0ABX1GJN5_9GAMM</name>
<keyword evidence="2" id="KW-1185">Reference proteome</keyword>
<comment type="caution">
    <text evidence="1">The sequence shown here is derived from an EMBL/GenBank/DDBJ whole genome shotgun (WGS) entry which is preliminary data.</text>
</comment>
<proteinExistence type="predicted"/>
<organism evidence="1 2">
    <name type="scientific">Spongiibacter thalassae</name>
    <dbReference type="NCBI Taxonomy" id="2721624"/>
    <lineage>
        <taxon>Bacteria</taxon>
        <taxon>Pseudomonadati</taxon>
        <taxon>Pseudomonadota</taxon>
        <taxon>Gammaproteobacteria</taxon>
        <taxon>Cellvibrionales</taxon>
        <taxon>Spongiibacteraceae</taxon>
        <taxon>Spongiibacter</taxon>
    </lineage>
</organism>
<gene>
    <name evidence="1" type="ORF">HCU74_14820</name>
</gene>
<dbReference type="RefSeq" id="WP_168451195.1">
    <property type="nucleotide sequence ID" value="NZ_JAAWWK010000005.1"/>
</dbReference>
<dbReference type="Proteomes" id="UP000765845">
    <property type="component" value="Unassembled WGS sequence"/>
</dbReference>
<evidence type="ECO:0000313" key="1">
    <source>
        <dbReference type="EMBL" id="NKI18683.1"/>
    </source>
</evidence>
<evidence type="ECO:0000313" key="2">
    <source>
        <dbReference type="Proteomes" id="UP000765845"/>
    </source>
</evidence>